<reference evidence="2 3" key="1">
    <citation type="submission" date="2024-07" db="EMBL/GenBank/DDBJ databases">
        <title>Chromosome-level genome assembly of the water stick insect Ranatra chinensis (Heteroptera: Nepidae).</title>
        <authorList>
            <person name="Liu X."/>
        </authorList>
    </citation>
    <scope>NUCLEOTIDE SEQUENCE [LARGE SCALE GENOMIC DNA]</scope>
    <source>
        <strain evidence="2">Cailab_2021Rc</strain>
        <tissue evidence="2">Muscle</tissue>
    </source>
</reference>
<evidence type="ECO:0000313" key="3">
    <source>
        <dbReference type="Proteomes" id="UP001558652"/>
    </source>
</evidence>
<dbReference type="EMBL" id="JBFDAA010000021">
    <property type="protein sequence ID" value="KAL1114813.1"/>
    <property type="molecule type" value="Genomic_DNA"/>
</dbReference>
<evidence type="ECO:0000256" key="1">
    <source>
        <dbReference type="SAM" id="MobiDB-lite"/>
    </source>
</evidence>
<evidence type="ECO:0008006" key="4">
    <source>
        <dbReference type="Google" id="ProtNLM"/>
    </source>
</evidence>
<proteinExistence type="predicted"/>
<organism evidence="2 3">
    <name type="scientific">Ranatra chinensis</name>
    <dbReference type="NCBI Taxonomy" id="642074"/>
    <lineage>
        <taxon>Eukaryota</taxon>
        <taxon>Metazoa</taxon>
        <taxon>Ecdysozoa</taxon>
        <taxon>Arthropoda</taxon>
        <taxon>Hexapoda</taxon>
        <taxon>Insecta</taxon>
        <taxon>Pterygota</taxon>
        <taxon>Neoptera</taxon>
        <taxon>Paraneoptera</taxon>
        <taxon>Hemiptera</taxon>
        <taxon>Heteroptera</taxon>
        <taxon>Panheteroptera</taxon>
        <taxon>Nepomorpha</taxon>
        <taxon>Nepidae</taxon>
        <taxon>Ranatrinae</taxon>
        <taxon>Ranatra</taxon>
    </lineage>
</organism>
<comment type="caution">
    <text evidence="2">The sequence shown here is derived from an EMBL/GenBank/DDBJ whole genome shotgun (WGS) entry which is preliminary data.</text>
</comment>
<accession>A0ABD0Y7C2</accession>
<dbReference type="AlphaFoldDB" id="A0ABD0Y7C2"/>
<dbReference type="Proteomes" id="UP001558652">
    <property type="component" value="Unassembled WGS sequence"/>
</dbReference>
<keyword evidence="3" id="KW-1185">Reference proteome</keyword>
<name>A0ABD0Y7C2_9HEMI</name>
<sequence length="115" mass="12974">MASKRRNMFHKNKTQETTEKVPPSKPIILDDRGNELRSIAGPYEEGSQMKLTCIVTGESIGRGLQDREQRIYPWGTLTRFELLNMPAVDACQRQHPDTSLNPLRPGPNALCAQIL</sequence>
<feature type="region of interest" description="Disordered" evidence="1">
    <location>
        <begin position="1"/>
        <end position="30"/>
    </location>
</feature>
<protein>
    <recommendedName>
        <fullName evidence="4">Ig-like domain-containing protein</fullName>
    </recommendedName>
</protein>
<gene>
    <name evidence="2" type="ORF">AAG570_007637</name>
</gene>
<evidence type="ECO:0000313" key="2">
    <source>
        <dbReference type="EMBL" id="KAL1114813.1"/>
    </source>
</evidence>
<feature type="compositionally biased region" description="Basic residues" evidence="1">
    <location>
        <begin position="1"/>
        <end position="12"/>
    </location>
</feature>